<evidence type="ECO:0000256" key="3">
    <source>
        <dbReference type="ARBA" id="ARBA00022771"/>
    </source>
</evidence>
<evidence type="ECO:0000256" key="2">
    <source>
        <dbReference type="ARBA" id="ARBA00022723"/>
    </source>
</evidence>
<accession>A0A2V1ATQ9</accession>
<dbReference type="STRING" id="45357.A0A2V1ATQ9"/>
<dbReference type="PANTHER" id="PTHR46174">
    <property type="entry name" value="CXXC-TYPE ZINC FINGER PROTEIN 1"/>
    <property type="match status" value="1"/>
</dbReference>
<dbReference type="Pfam" id="PF00628">
    <property type="entry name" value="PHD"/>
    <property type="match status" value="1"/>
</dbReference>
<dbReference type="PROSITE" id="PS50016">
    <property type="entry name" value="ZF_PHD_2"/>
    <property type="match status" value="1"/>
</dbReference>
<dbReference type="InterPro" id="IPR019786">
    <property type="entry name" value="Zinc_finger_PHD-type_CS"/>
</dbReference>
<keyword evidence="2" id="KW-0479">Metal-binding</keyword>
<evidence type="ECO:0000256" key="4">
    <source>
        <dbReference type="ARBA" id="ARBA00022833"/>
    </source>
</evidence>
<dbReference type="InterPro" id="IPR001965">
    <property type="entry name" value="Znf_PHD"/>
</dbReference>
<dbReference type="InterPro" id="IPR011011">
    <property type="entry name" value="Znf_FYVE_PHD"/>
</dbReference>
<dbReference type="SMART" id="SM00249">
    <property type="entry name" value="PHD"/>
    <property type="match status" value="1"/>
</dbReference>
<comment type="subcellular location">
    <subcellularLocation>
        <location evidence="1">Nucleus</location>
    </subcellularLocation>
</comment>
<evidence type="ECO:0000313" key="10">
    <source>
        <dbReference type="Proteomes" id="UP000244309"/>
    </source>
</evidence>
<dbReference type="Proteomes" id="UP000244309">
    <property type="component" value="Unassembled WGS sequence"/>
</dbReference>
<evidence type="ECO:0000256" key="7">
    <source>
        <dbReference type="SAM" id="Coils"/>
    </source>
</evidence>
<keyword evidence="7" id="KW-0175">Coiled coil</keyword>
<protein>
    <recommendedName>
        <fullName evidence="8">PHD-type domain-containing protein</fullName>
    </recommendedName>
</protein>
<sequence length="394" mass="45834">MADIVVKNEALDAPHLHDLDIDRKRKSKSPALMDVKRSKLDSHSDDVETSEDIAKQYKKYQNAPKFNLNSEELFCICRRPDHGGELMIGCDGCEEWFHFTCMKMSQSYQSLIDKFYCKFCQWQGKGLTRYNKVCRLPGCMNPIRSEQRSKYCSEECGLKYMTRFLEESESLSKEGIKFALTHCKTREELASLGATFPELPEIADKNVEKLPEEIQLQLRTIEGKMKNIEKNIEYITAQQKYLSLRKDIIKRINESLQESAEKKSSEEAEDESASKKKKKKSKVAKFDLCCFDSSLHDEKSLEFYVSGVEDSEGTVKKTVENVIDIYNKQEEEDVDTSVCLQDRRKCLRHNGWWNLMADELWKRSTELQESLAILENEKQDTVRDYSIQVYEKDS</sequence>
<dbReference type="GO" id="GO:0048188">
    <property type="term" value="C:Set1C/COMPASS complex"/>
    <property type="evidence" value="ECO:0007669"/>
    <property type="project" value="InterPro"/>
</dbReference>
<gene>
    <name evidence="9" type="ORF">CXQ85_000450</name>
</gene>
<evidence type="ECO:0000256" key="5">
    <source>
        <dbReference type="ARBA" id="ARBA00023242"/>
    </source>
</evidence>
<keyword evidence="5" id="KW-0539">Nucleus</keyword>
<keyword evidence="4" id="KW-0862">Zinc</keyword>
<evidence type="ECO:0000256" key="1">
    <source>
        <dbReference type="ARBA" id="ARBA00004123"/>
    </source>
</evidence>
<keyword evidence="3 6" id="KW-0863">Zinc-finger</keyword>
<dbReference type="EMBL" id="PKFO01000005">
    <property type="protein sequence ID" value="PVH21470.1"/>
    <property type="molecule type" value="Genomic_DNA"/>
</dbReference>
<evidence type="ECO:0000256" key="6">
    <source>
        <dbReference type="PROSITE-ProRule" id="PRU00146"/>
    </source>
</evidence>
<organism evidence="9 10">
    <name type="scientific">Candidozyma haemuli</name>
    <dbReference type="NCBI Taxonomy" id="45357"/>
    <lineage>
        <taxon>Eukaryota</taxon>
        <taxon>Fungi</taxon>
        <taxon>Dikarya</taxon>
        <taxon>Ascomycota</taxon>
        <taxon>Saccharomycotina</taxon>
        <taxon>Pichiomycetes</taxon>
        <taxon>Metschnikowiaceae</taxon>
        <taxon>Candidozyma</taxon>
    </lineage>
</organism>
<dbReference type="GO" id="GO:0008270">
    <property type="term" value="F:zinc ion binding"/>
    <property type="evidence" value="ECO:0007669"/>
    <property type="project" value="UniProtKB-KW"/>
</dbReference>
<dbReference type="InterPro" id="IPR013083">
    <property type="entry name" value="Znf_RING/FYVE/PHD"/>
</dbReference>
<proteinExistence type="predicted"/>
<dbReference type="InterPro" id="IPR037869">
    <property type="entry name" value="Spp1/CFP1"/>
</dbReference>
<feature type="domain" description="PHD-type" evidence="8">
    <location>
        <begin position="72"/>
        <end position="123"/>
    </location>
</feature>
<reference evidence="9 10" key="1">
    <citation type="submission" date="2017-12" db="EMBL/GenBank/DDBJ databases">
        <title>Genome Sequence of a Multidrug-Resistant Candida haemulonii Isolate from a Patient with Chronic Leg Ulcers in Israel.</title>
        <authorList>
            <person name="Chow N.A."/>
            <person name="Gade L."/>
            <person name="Batra D."/>
            <person name="Rowe L.A."/>
            <person name="Ben-Ami R."/>
            <person name="Loparev V.N."/>
            <person name="Litvintseva A.P."/>
        </authorList>
    </citation>
    <scope>NUCLEOTIDE SEQUENCE [LARGE SCALE GENOMIC DNA]</scope>
    <source>
        <strain evidence="9 10">B11899</strain>
    </source>
</reference>
<dbReference type="SUPFAM" id="SSF57903">
    <property type="entry name" value="FYVE/PHD zinc finger"/>
    <property type="match status" value="1"/>
</dbReference>
<dbReference type="GeneID" id="37005783"/>
<feature type="coiled-coil region" evidence="7">
    <location>
        <begin position="218"/>
        <end position="269"/>
    </location>
</feature>
<dbReference type="InterPro" id="IPR019787">
    <property type="entry name" value="Znf_PHD-finger"/>
</dbReference>
<dbReference type="Gene3D" id="3.30.40.10">
    <property type="entry name" value="Zinc/RING finger domain, C3HC4 (zinc finger)"/>
    <property type="match status" value="1"/>
</dbReference>
<comment type="caution">
    <text evidence="9">The sequence shown here is derived from an EMBL/GenBank/DDBJ whole genome shotgun (WGS) entry which is preliminary data.</text>
</comment>
<dbReference type="OrthoDB" id="436852at2759"/>
<dbReference type="VEuPathDB" id="FungiDB:CXQ85_000450"/>
<dbReference type="PROSITE" id="PS01359">
    <property type="entry name" value="ZF_PHD_1"/>
    <property type="match status" value="1"/>
</dbReference>
<keyword evidence="10" id="KW-1185">Reference proteome</keyword>
<evidence type="ECO:0000259" key="8">
    <source>
        <dbReference type="PROSITE" id="PS50016"/>
    </source>
</evidence>
<dbReference type="GO" id="GO:0045893">
    <property type="term" value="P:positive regulation of DNA-templated transcription"/>
    <property type="evidence" value="ECO:0007669"/>
    <property type="project" value="TreeGrafter"/>
</dbReference>
<dbReference type="PANTHER" id="PTHR46174:SF1">
    <property type="entry name" value="CXXC-TYPE ZINC FINGER PROTEIN 1"/>
    <property type="match status" value="1"/>
</dbReference>
<dbReference type="RefSeq" id="XP_025342410.1">
    <property type="nucleotide sequence ID" value="XM_025484195.1"/>
</dbReference>
<name>A0A2V1ATQ9_9ASCO</name>
<evidence type="ECO:0000313" key="9">
    <source>
        <dbReference type="EMBL" id="PVH21470.1"/>
    </source>
</evidence>
<dbReference type="AlphaFoldDB" id="A0A2V1ATQ9"/>